<feature type="region of interest" description="Disordered" evidence="1">
    <location>
        <begin position="135"/>
        <end position="317"/>
    </location>
</feature>
<dbReference type="GO" id="GO:0005680">
    <property type="term" value="C:anaphase-promoting complex"/>
    <property type="evidence" value="ECO:0007669"/>
    <property type="project" value="InterPro"/>
</dbReference>
<dbReference type="InParanoid" id="V5G8R8"/>
<dbReference type="OrthoDB" id="5320532at2759"/>
<dbReference type="eggNOG" id="ENOG502S7CI">
    <property type="taxonomic scope" value="Eukaryota"/>
</dbReference>
<dbReference type="Proteomes" id="UP000018001">
    <property type="component" value="Unassembled WGS sequence"/>
</dbReference>
<proteinExistence type="predicted"/>
<feature type="region of interest" description="Disordered" evidence="1">
    <location>
        <begin position="346"/>
        <end position="374"/>
    </location>
</feature>
<protein>
    <recommendedName>
        <fullName evidence="4">Apc15p protein-domain-containing protein</fullName>
    </recommendedName>
</protein>
<sequence length="374" mass="41301">MLSLPLITPRDSHELWFGSSQTPPYRSSASQNQPNPTDPHQSSPRRYHQGNAHLPSGRVLISSAAPANTLAALQLEERALRARKQNIASFGYAWIKPAGCAKTMLGMREEEAEREEGLLAAAAEMGGAGDMSTMGIVDEFGRPQGQAEGDQDAGAVDDQMLERDLDDDIPDADADGLVEEGEEGLEEDEDGEEGLMERDLDDDIPEAFPEDDDDDDEDDFDNQPDLDDDIPAAEVEDEGDSFMVRDLDDDVPEAAEEGSEQGEEWQHTDTEAEDDDEEDDDDEHDPFAEQLFRTSASSGRGLPPQPPPIRRETEAQRRFLNRWSGGADAFDSSGMMLEDEDDLRASIASQTSRRNSAYRRRLSRRTGGPRDSLE</sequence>
<dbReference type="Pfam" id="PF05841">
    <property type="entry name" value="Apc15p"/>
    <property type="match status" value="1"/>
</dbReference>
<dbReference type="AlphaFoldDB" id="V5G8R8"/>
<dbReference type="InterPro" id="IPR008402">
    <property type="entry name" value="APC_su15/mnd2"/>
</dbReference>
<feature type="region of interest" description="Disordered" evidence="1">
    <location>
        <begin position="13"/>
        <end position="52"/>
    </location>
</feature>
<evidence type="ECO:0000256" key="1">
    <source>
        <dbReference type="SAM" id="MobiDB-lite"/>
    </source>
</evidence>
<evidence type="ECO:0000313" key="2">
    <source>
        <dbReference type="EMBL" id="GAD97307.1"/>
    </source>
</evidence>
<name>V5G8R8_BYSSN</name>
<keyword evidence="3" id="KW-1185">Reference proteome</keyword>
<evidence type="ECO:0000313" key="3">
    <source>
        <dbReference type="Proteomes" id="UP000018001"/>
    </source>
</evidence>
<accession>V5G8R8</accession>
<feature type="compositionally biased region" description="Acidic residues" evidence="1">
    <location>
        <begin position="271"/>
        <end position="284"/>
    </location>
</feature>
<dbReference type="GO" id="GO:0031145">
    <property type="term" value="P:anaphase-promoting complex-dependent catabolic process"/>
    <property type="evidence" value="ECO:0007669"/>
    <property type="project" value="InterPro"/>
</dbReference>
<comment type="caution">
    <text evidence="2">The sequence shown here is derived from an EMBL/GenBank/DDBJ whole genome shotgun (WGS) entry which is preliminary data.</text>
</comment>
<feature type="compositionally biased region" description="Polar residues" evidence="1">
    <location>
        <begin position="18"/>
        <end position="42"/>
    </location>
</feature>
<reference evidence="3" key="1">
    <citation type="journal article" date="2014" name="Genome Announc.">
        <title>Draft genome sequence of the formaldehyde-resistant fungus Byssochlamys spectabilis No. 5 (anamorph Paecilomyces variotii No. 5) (NBRC109023).</title>
        <authorList>
            <person name="Oka T."/>
            <person name="Ekino K."/>
            <person name="Fukuda K."/>
            <person name="Nomura Y."/>
        </authorList>
    </citation>
    <scope>NUCLEOTIDE SEQUENCE [LARGE SCALE GENOMIC DNA]</scope>
    <source>
        <strain evidence="3">No. 5 / NBRC 109023</strain>
    </source>
</reference>
<organism evidence="2 3">
    <name type="scientific">Byssochlamys spectabilis (strain No. 5 / NBRC 109023)</name>
    <name type="common">Paecilomyces variotii</name>
    <dbReference type="NCBI Taxonomy" id="1356009"/>
    <lineage>
        <taxon>Eukaryota</taxon>
        <taxon>Fungi</taxon>
        <taxon>Dikarya</taxon>
        <taxon>Ascomycota</taxon>
        <taxon>Pezizomycotina</taxon>
        <taxon>Eurotiomycetes</taxon>
        <taxon>Eurotiomycetidae</taxon>
        <taxon>Eurotiales</taxon>
        <taxon>Thermoascaceae</taxon>
        <taxon>Paecilomyces</taxon>
    </lineage>
</organism>
<evidence type="ECO:0008006" key="4">
    <source>
        <dbReference type="Google" id="ProtNLM"/>
    </source>
</evidence>
<gene>
    <name evidence="2" type="ORF">PVAR5_5981</name>
</gene>
<dbReference type="EMBL" id="BAUL01000193">
    <property type="protein sequence ID" value="GAD97307.1"/>
    <property type="molecule type" value="Genomic_DNA"/>
</dbReference>
<dbReference type="HOGENOM" id="CLU_750475_0_0_1"/>
<feature type="compositionally biased region" description="Acidic residues" evidence="1">
    <location>
        <begin position="164"/>
        <end position="240"/>
    </location>
</feature>
<feature type="compositionally biased region" description="Acidic residues" evidence="1">
    <location>
        <begin position="247"/>
        <end position="263"/>
    </location>
</feature>